<keyword evidence="15" id="KW-0964">Secreted</keyword>
<proteinExistence type="inferred from homology"/>
<organism evidence="17">
    <name type="scientific">Fagus sylvatica</name>
    <name type="common">Beechnut</name>
    <dbReference type="NCBI Taxonomy" id="28930"/>
    <lineage>
        <taxon>Eukaryota</taxon>
        <taxon>Viridiplantae</taxon>
        <taxon>Streptophyta</taxon>
        <taxon>Embryophyta</taxon>
        <taxon>Tracheophyta</taxon>
        <taxon>Spermatophyta</taxon>
        <taxon>Magnoliopsida</taxon>
        <taxon>eudicotyledons</taxon>
        <taxon>Gunneridae</taxon>
        <taxon>Pentapetalae</taxon>
        <taxon>rosids</taxon>
        <taxon>fabids</taxon>
        <taxon>Fagales</taxon>
        <taxon>Fagaceae</taxon>
        <taxon>Fagus</taxon>
    </lineage>
</organism>
<keyword evidence="9 14" id="KW-1015">Disulfide bond</keyword>
<feature type="binding site" evidence="12">
    <location>
        <position position="67"/>
    </location>
    <ligand>
        <name>Ca(2+)</name>
        <dbReference type="ChEBI" id="CHEBI:29108"/>
        <label>1</label>
    </ligand>
</feature>
<evidence type="ECO:0000256" key="14">
    <source>
        <dbReference type="PIRSR" id="PIRSR600823-5"/>
    </source>
</evidence>
<dbReference type="GO" id="GO:0140825">
    <property type="term" value="F:lactoperoxidase activity"/>
    <property type="evidence" value="ECO:0007669"/>
    <property type="project" value="UniProtKB-EC"/>
</dbReference>
<keyword evidence="6 12" id="KW-0106">Calcium</keyword>
<evidence type="ECO:0000256" key="10">
    <source>
        <dbReference type="PIRSR" id="PIRSR600823-1"/>
    </source>
</evidence>
<feature type="site" description="Transition state stabilizer" evidence="13">
    <location>
        <position position="62"/>
    </location>
</feature>
<feature type="disulfide bond" evidence="14">
    <location>
        <begin position="120"/>
        <end position="305"/>
    </location>
</feature>
<evidence type="ECO:0000256" key="5">
    <source>
        <dbReference type="ARBA" id="ARBA00022723"/>
    </source>
</evidence>
<gene>
    <name evidence="17" type="ORF">FSB_LOCUS6122</name>
</gene>
<dbReference type="Pfam" id="PF00141">
    <property type="entry name" value="peroxidase"/>
    <property type="match status" value="2"/>
</dbReference>
<dbReference type="Gene3D" id="1.10.520.10">
    <property type="match status" value="2"/>
</dbReference>
<comment type="catalytic activity">
    <reaction evidence="1 15">
        <text>2 a phenolic donor + H2O2 = 2 a phenolic radical donor + 2 H2O</text>
        <dbReference type="Rhea" id="RHEA:56136"/>
        <dbReference type="ChEBI" id="CHEBI:15377"/>
        <dbReference type="ChEBI" id="CHEBI:16240"/>
        <dbReference type="ChEBI" id="CHEBI:139520"/>
        <dbReference type="ChEBI" id="CHEBI:139521"/>
        <dbReference type="EC" id="1.11.1.7"/>
    </reaction>
</comment>
<feature type="binding site" evidence="12">
    <location>
        <position position="230"/>
    </location>
    <ligand>
        <name>Ca(2+)</name>
        <dbReference type="ChEBI" id="CHEBI:29108"/>
        <label>2</label>
    </ligand>
</feature>
<dbReference type="Gene3D" id="1.10.420.10">
    <property type="entry name" value="Peroxidase, domain 2"/>
    <property type="match status" value="2"/>
</dbReference>
<evidence type="ECO:0000259" key="16">
    <source>
        <dbReference type="PROSITE" id="PS50873"/>
    </source>
</evidence>
<evidence type="ECO:0000256" key="8">
    <source>
        <dbReference type="ARBA" id="ARBA00023004"/>
    </source>
</evidence>
<dbReference type="CDD" id="cd00693">
    <property type="entry name" value="secretory_peroxidase"/>
    <property type="match status" value="1"/>
</dbReference>
<evidence type="ECO:0000256" key="1">
    <source>
        <dbReference type="ARBA" id="ARBA00000189"/>
    </source>
</evidence>
<evidence type="ECO:0000313" key="17">
    <source>
        <dbReference type="EMBL" id="SPC78240.1"/>
    </source>
</evidence>
<evidence type="ECO:0000256" key="9">
    <source>
        <dbReference type="ARBA" id="ARBA00023157"/>
    </source>
</evidence>
<protein>
    <recommendedName>
        <fullName evidence="2 15">Peroxidase</fullName>
        <ecNumber evidence="2 15">1.11.1.7</ecNumber>
    </recommendedName>
</protein>
<dbReference type="GO" id="GO:0006979">
    <property type="term" value="P:response to oxidative stress"/>
    <property type="evidence" value="ECO:0007669"/>
    <property type="project" value="UniProtKB-UniRule"/>
</dbReference>
<keyword evidence="5 12" id="KW-0479">Metal-binding</keyword>
<dbReference type="EMBL" id="OIVN01000320">
    <property type="protein sequence ID" value="SPC78240.1"/>
    <property type="molecule type" value="Genomic_DNA"/>
</dbReference>
<dbReference type="InterPro" id="IPR002016">
    <property type="entry name" value="Haem_peroxidase"/>
</dbReference>
<feature type="disulfide bond" evidence="14">
    <location>
        <begin position="35"/>
        <end position="114"/>
    </location>
</feature>
<evidence type="ECO:0000256" key="2">
    <source>
        <dbReference type="ARBA" id="ARBA00012313"/>
    </source>
</evidence>
<feature type="binding site" evidence="12">
    <location>
        <position position="76"/>
    </location>
    <ligand>
        <name>Ca(2+)</name>
        <dbReference type="ChEBI" id="CHEBI:29108"/>
        <label>1</label>
    </ligand>
</feature>
<keyword evidence="8 15" id="KW-0408">Iron</keyword>
<keyword evidence="15" id="KW-0732">Signal</keyword>
<accession>A0A2N9EU57</accession>
<keyword evidence="7 15" id="KW-0560">Oxidoreductase</keyword>
<dbReference type="PROSITE" id="PS50873">
    <property type="entry name" value="PEROXIDASE_4"/>
    <property type="match status" value="1"/>
</dbReference>
<dbReference type="InterPro" id="IPR010255">
    <property type="entry name" value="Haem_peroxidase_sf"/>
</dbReference>
<reference evidence="17" key="1">
    <citation type="submission" date="2018-02" db="EMBL/GenBank/DDBJ databases">
        <authorList>
            <person name="Cohen D.B."/>
            <person name="Kent A.D."/>
        </authorList>
    </citation>
    <scope>NUCLEOTIDE SEQUENCE</scope>
</reference>
<keyword evidence="3 15" id="KW-0575">Peroxidase</keyword>
<dbReference type="InterPro" id="IPR000823">
    <property type="entry name" value="Peroxidase_pln"/>
</dbReference>
<feature type="binding site" evidence="11">
    <location>
        <position position="163"/>
    </location>
    <ligand>
        <name>substrate</name>
    </ligand>
</feature>
<dbReference type="GO" id="GO:0005576">
    <property type="term" value="C:extracellular region"/>
    <property type="evidence" value="ECO:0007669"/>
    <property type="project" value="UniProtKB-SubCell"/>
</dbReference>
<keyword evidence="15" id="KW-0376">Hydrogen peroxide</keyword>
<dbReference type="GO" id="GO:0020037">
    <property type="term" value="F:heme binding"/>
    <property type="evidence" value="ECO:0007669"/>
    <property type="project" value="UniProtKB-UniRule"/>
</dbReference>
<name>A0A2N9EU57_FAGSY</name>
<dbReference type="AlphaFoldDB" id="A0A2N9EU57"/>
<evidence type="ECO:0000256" key="11">
    <source>
        <dbReference type="PIRSR" id="PIRSR600823-2"/>
    </source>
</evidence>
<comment type="similarity">
    <text evidence="15">Belongs to the peroxidase family. Classical plant (class III) peroxidase subfamily.</text>
</comment>
<feature type="binding site" evidence="12">
    <location>
        <position position="70"/>
    </location>
    <ligand>
        <name>Ca(2+)</name>
        <dbReference type="ChEBI" id="CHEBI:29108"/>
        <label>1</label>
    </ligand>
</feature>
<dbReference type="PRINTS" id="PR00458">
    <property type="entry name" value="PEROXIDASE"/>
</dbReference>
<evidence type="ECO:0000256" key="13">
    <source>
        <dbReference type="PIRSR" id="PIRSR600823-4"/>
    </source>
</evidence>
<feature type="binding site" evidence="12">
    <location>
        <position position="72"/>
    </location>
    <ligand>
        <name>Ca(2+)</name>
        <dbReference type="ChEBI" id="CHEBI:29108"/>
        <label>1</label>
    </ligand>
</feature>
<dbReference type="PRINTS" id="PR00461">
    <property type="entry name" value="PLPEROXIDASE"/>
</dbReference>
<feature type="domain" description="Plant heme peroxidase family profile" evidence="16">
    <location>
        <begin position="25"/>
        <end position="309"/>
    </location>
</feature>
<keyword evidence="4 15" id="KW-0349">Heme</keyword>
<sequence length="310" mass="34462">MRPSFLVLFVSLLVLTVVEVCKGEGLRKKFYHKNCSQVEEIVRNITWNKVAAEPSLAAKLLRLHYHDCFVRGCDASILLDSAGGNTAEKEAIPNLSLSGYEIIDEIKAELEEECPGTVSCADIVALTARDAVSFQFGRPMWKVFTGRRDGSVSLALEATRDLPSAAQTLPLYNNNLQIKGSMLRILLLFRRLYNFTGNGDTDPSLDPAYANFLKTQCSNPPKRTTTVEMDPKSSLSFDTHYFKALKHNQGLFQSDAALLTDKRSAHIAKMFQNRRAFIDHFGHSMVNMGAIGVLNGDNGEIRKNCRVINA</sequence>
<feature type="chain" id="PRO_5014487734" description="Peroxidase" evidence="15">
    <location>
        <begin position="24"/>
        <end position="310"/>
    </location>
</feature>
<evidence type="ECO:0000256" key="15">
    <source>
        <dbReference type="RuleBase" id="RU362060"/>
    </source>
</evidence>
<comment type="subcellular location">
    <subcellularLocation>
        <location evidence="15">Secreted</location>
    </subcellularLocation>
</comment>
<feature type="binding site" evidence="12">
    <location>
        <position position="74"/>
    </location>
    <ligand>
        <name>Ca(2+)</name>
        <dbReference type="ChEBI" id="CHEBI:29108"/>
        <label>1</label>
    </ligand>
</feature>
<feature type="binding site" evidence="12">
    <location>
        <position position="88"/>
    </location>
    <ligand>
        <name>Ca(2+)</name>
        <dbReference type="ChEBI" id="CHEBI:29108"/>
        <label>1</label>
    </ligand>
</feature>
<evidence type="ECO:0000256" key="7">
    <source>
        <dbReference type="ARBA" id="ARBA00023002"/>
    </source>
</evidence>
<comment type="cofactor">
    <cofactor evidence="12 15">
        <name>Ca(2+)</name>
        <dbReference type="ChEBI" id="CHEBI:29108"/>
    </cofactor>
    <text evidence="12 15">Binds 2 calcium ions per subunit.</text>
</comment>
<feature type="signal peptide" evidence="15">
    <location>
        <begin position="1"/>
        <end position="23"/>
    </location>
</feature>
<dbReference type="GO" id="GO:0042744">
    <property type="term" value="P:hydrogen peroxide catabolic process"/>
    <property type="evidence" value="ECO:0007669"/>
    <property type="project" value="UniProtKB-KW"/>
</dbReference>
<comment type="cofactor">
    <cofactor evidence="15">
        <name>heme b</name>
        <dbReference type="ChEBI" id="CHEBI:60344"/>
    </cofactor>
    <text evidence="15">Binds 1 heme b (iron(II)-protoporphyrin IX) group per subunit.</text>
</comment>
<dbReference type="SUPFAM" id="SSF48113">
    <property type="entry name" value="Heme-dependent peroxidases"/>
    <property type="match status" value="1"/>
</dbReference>
<evidence type="ECO:0000256" key="4">
    <source>
        <dbReference type="ARBA" id="ARBA00022617"/>
    </source>
</evidence>
<evidence type="ECO:0000256" key="6">
    <source>
        <dbReference type="ARBA" id="ARBA00022837"/>
    </source>
</evidence>
<feature type="active site" description="Proton acceptor" evidence="10">
    <location>
        <position position="66"/>
    </location>
</feature>
<feature type="disulfide bond" evidence="14">
    <location>
        <begin position="68"/>
        <end position="73"/>
    </location>
</feature>
<feature type="binding site" evidence="12">
    <location>
        <position position="238"/>
    </location>
    <ligand>
        <name>Ca(2+)</name>
        <dbReference type="ChEBI" id="CHEBI:29108"/>
        <label>2</label>
    </ligand>
</feature>
<comment type="function">
    <text evidence="15">Removal of H(2)O(2), oxidation of toxic reductants, biosynthesis and degradation of lignin, suberization, auxin catabolism, response to environmental stresses such as wounding, pathogen attack and oxidative stress.</text>
</comment>
<dbReference type="EC" id="1.11.1.7" evidence="2 15"/>
<dbReference type="InterPro" id="IPR033905">
    <property type="entry name" value="Secretory_peroxidase"/>
</dbReference>
<evidence type="ECO:0000256" key="3">
    <source>
        <dbReference type="ARBA" id="ARBA00022559"/>
    </source>
</evidence>
<dbReference type="PANTHER" id="PTHR31235">
    <property type="entry name" value="PEROXIDASE 25-RELATED"/>
    <property type="match status" value="1"/>
</dbReference>
<evidence type="ECO:0000256" key="12">
    <source>
        <dbReference type="PIRSR" id="PIRSR600823-3"/>
    </source>
</evidence>
<dbReference type="FunFam" id="1.10.520.10:FF:000001">
    <property type="entry name" value="Peroxidase"/>
    <property type="match status" value="1"/>
</dbReference>
<dbReference type="GO" id="GO:0046872">
    <property type="term" value="F:metal ion binding"/>
    <property type="evidence" value="ECO:0007669"/>
    <property type="project" value="UniProtKB-UniRule"/>
</dbReference>